<dbReference type="RefSeq" id="WP_341469146.1">
    <property type="nucleotide sequence ID" value="NZ_CP128399.1"/>
</dbReference>
<reference evidence="4" key="2">
    <citation type="journal article" date="2024" name="Nature">
        <title>Anoxygenic phototroph of the Chloroflexota uses a type I reaction centre.</title>
        <authorList>
            <person name="Tsuji J.M."/>
            <person name="Shaw N.A."/>
            <person name="Nagashima S."/>
            <person name="Venkiteswaran J.J."/>
            <person name="Schiff S.L."/>
            <person name="Watanabe T."/>
            <person name="Fukui M."/>
            <person name="Hanada S."/>
            <person name="Tank M."/>
            <person name="Neufeld J.D."/>
        </authorList>
    </citation>
    <scope>NUCLEOTIDE SEQUENCE</scope>
    <source>
        <strain evidence="4">L227-S17</strain>
    </source>
</reference>
<evidence type="ECO:0000313" key="4">
    <source>
        <dbReference type="EMBL" id="WJW67247.1"/>
    </source>
</evidence>
<organism evidence="3 5">
    <name type="scientific">Candidatus Chlorohelix allophototropha</name>
    <dbReference type="NCBI Taxonomy" id="3003348"/>
    <lineage>
        <taxon>Bacteria</taxon>
        <taxon>Bacillati</taxon>
        <taxon>Chloroflexota</taxon>
        <taxon>Chloroflexia</taxon>
        <taxon>Candidatus Chloroheliales</taxon>
        <taxon>Candidatus Chloroheliaceae</taxon>
        <taxon>Candidatus Chlorohelix</taxon>
    </lineage>
</organism>
<dbReference type="Pfam" id="PF05223">
    <property type="entry name" value="MecA_N"/>
    <property type="match status" value="1"/>
</dbReference>
<dbReference type="SUPFAM" id="SSF54427">
    <property type="entry name" value="NTF2-like"/>
    <property type="match status" value="1"/>
</dbReference>
<evidence type="ECO:0000256" key="1">
    <source>
        <dbReference type="SAM" id="SignalP"/>
    </source>
</evidence>
<evidence type="ECO:0000313" key="5">
    <source>
        <dbReference type="Proteomes" id="UP000521676"/>
    </source>
</evidence>
<feature type="signal peptide" evidence="1">
    <location>
        <begin position="1"/>
        <end position="21"/>
    </location>
</feature>
<name>A0A8T7M357_9CHLR</name>
<reference evidence="3 5" key="1">
    <citation type="submission" date="2020-06" db="EMBL/GenBank/DDBJ databases">
        <title>Anoxygenic phototrophic Chloroflexota member uses a Type I reaction center.</title>
        <authorList>
            <person name="Tsuji J.M."/>
            <person name="Shaw N.A."/>
            <person name="Nagashima S."/>
            <person name="Venkiteswaran J."/>
            <person name="Schiff S.L."/>
            <person name="Hanada S."/>
            <person name="Tank M."/>
            <person name="Neufeld J.D."/>
        </authorList>
    </citation>
    <scope>NUCLEOTIDE SEQUENCE [LARGE SCALE GENOMIC DNA]</scope>
    <source>
        <strain evidence="3">L227-S17</strain>
    </source>
</reference>
<dbReference type="Proteomes" id="UP000521676">
    <property type="component" value="Unassembled WGS sequence"/>
</dbReference>
<dbReference type="InterPro" id="IPR032710">
    <property type="entry name" value="NTF2-like_dom_sf"/>
</dbReference>
<evidence type="ECO:0000313" key="3">
    <source>
        <dbReference type="EMBL" id="NWJ45375.1"/>
    </source>
</evidence>
<dbReference type="EMBL" id="CP128399">
    <property type="protein sequence ID" value="WJW67247.1"/>
    <property type="molecule type" value="Genomic_DNA"/>
</dbReference>
<dbReference type="Proteomes" id="UP001431572">
    <property type="component" value="Chromosome 1"/>
</dbReference>
<sequence>MKSRQTIWLLPLLLLLLTACSDNLTPSEVSQHYLEAVRDGNYGNAYEVLTADSQLKISRSDFGDRLARAKQDTGIVRTEILKVNRDSTIVGKRASVTYQLEITLQSGQKLSLFEAMVLLQQDNGWRVIWPPQ</sequence>
<dbReference type="AlphaFoldDB" id="A0A8T7M357"/>
<evidence type="ECO:0000259" key="2">
    <source>
        <dbReference type="Pfam" id="PF05223"/>
    </source>
</evidence>
<keyword evidence="6" id="KW-1185">Reference proteome</keyword>
<dbReference type="Gene3D" id="3.10.450.100">
    <property type="entry name" value="NTF2-like, domain 1"/>
    <property type="match status" value="1"/>
</dbReference>
<feature type="domain" description="NTF2-like N-terminal transpeptidase" evidence="2">
    <location>
        <begin position="26"/>
        <end position="131"/>
    </location>
</feature>
<dbReference type="PROSITE" id="PS51257">
    <property type="entry name" value="PROKAR_LIPOPROTEIN"/>
    <property type="match status" value="1"/>
</dbReference>
<accession>A0A8T7M357</accession>
<dbReference type="EMBL" id="JACATZ010000001">
    <property type="protein sequence ID" value="NWJ45375.1"/>
    <property type="molecule type" value="Genomic_DNA"/>
</dbReference>
<proteinExistence type="predicted"/>
<feature type="chain" id="PRO_5035930897" evidence="1">
    <location>
        <begin position="22"/>
        <end position="132"/>
    </location>
</feature>
<keyword evidence="1" id="KW-0732">Signal</keyword>
<evidence type="ECO:0000313" key="6">
    <source>
        <dbReference type="Proteomes" id="UP001431572"/>
    </source>
</evidence>
<dbReference type="GO" id="GO:0046677">
    <property type="term" value="P:response to antibiotic"/>
    <property type="evidence" value="ECO:0007669"/>
    <property type="project" value="InterPro"/>
</dbReference>
<gene>
    <name evidence="3" type="ORF">HXX08_05795</name>
    <name evidence="4" type="ORF">OZ401_000506</name>
</gene>
<protein>
    <submittedName>
        <fullName evidence="3">DUF4878 domain-containing protein</fullName>
    </submittedName>
</protein>
<dbReference type="InterPro" id="IPR007887">
    <property type="entry name" value="MecA_N"/>
</dbReference>